<gene>
    <name evidence="3" type="ORF">KR093_007814</name>
</gene>
<dbReference type="Pfam" id="PF23558">
    <property type="entry name" value="TPR_P4H"/>
    <property type="match status" value="1"/>
</dbReference>
<dbReference type="GO" id="GO:0004656">
    <property type="term" value="F:procollagen-proline 4-dioxygenase activity"/>
    <property type="evidence" value="ECO:0007669"/>
    <property type="project" value="InterPro"/>
</dbReference>
<evidence type="ECO:0008006" key="5">
    <source>
        <dbReference type="Google" id="ProtNLM"/>
    </source>
</evidence>
<name>A0AAD4PQ70_9MUSC</name>
<evidence type="ECO:0000313" key="4">
    <source>
        <dbReference type="Proteomes" id="UP001200034"/>
    </source>
</evidence>
<comment type="caution">
    <text evidence="3">The sequence shown here is derived from an EMBL/GenBank/DDBJ whole genome shotgun (WGS) entry which is preliminary data.</text>
</comment>
<feature type="domain" description="Prolyl 4-hydroxylase peptide-substrate-binding" evidence="2">
    <location>
        <begin position="120"/>
        <end position="201"/>
    </location>
</feature>
<dbReference type="InterPro" id="IPR059068">
    <property type="entry name" value="TPR_P4H"/>
</dbReference>
<proteinExistence type="predicted"/>
<evidence type="ECO:0000259" key="1">
    <source>
        <dbReference type="Pfam" id="PF08336"/>
    </source>
</evidence>
<evidence type="ECO:0000259" key="2">
    <source>
        <dbReference type="Pfam" id="PF23558"/>
    </source>
</evidence>
<dbReference type="EMBL" id="JAJJHW010000824">
    <property type="protein sequence ID" value="KAH8381548.1"/>
    <property type="molecule type" value="Genomic_DNA"/>
</dbReference>
<feature type="non-terminal residue" evidence="3">
    <location>
        <position position="1"/>
    </location>
</feature>
<sequence length="220" mass="24938">QNVFRRFLAYVNVVHADLVDPEEYFGNPVNAFITISRLVNNWKHEVIDVILEESVVDQHHKLINQGVTELELEHPTENDLLAAATDVLEYQNQNSLPTDELVHDVLYFDKNLNQNVTLSASDCHAIGRGCRKLQLHDFATEWLLEARALLSHEPVSFASITDVQILEQLAPALQKLGNYKLANKLNEEILKAEPKHEKALNTKTVLENKLVLGRLPPVKV</sequence>
<dbReference type="Gene3D" id="1.25.40.10">
    <property type="entry name" value="Tetratricopeptide repeat domain"/>
    <property type="match status" value="1"/>
</dbReference>
<dbReference type="InterPro" id="IPR011990">
    <property type="entry name" value="TPR-like_helical_dom_sf"/>
</dbReference>
<dbReference type="SUPFAM" id="SSF48452">
    <property type="entry name" value="TPR-like"/>
    <property type="match status" value="1"/>
</dbReference>
<dbReference type="InterPro" id="IPR013547">
    <property type="entry name" value="P4H_N"/>
</dbReference>
<dbReference type="AlphaFoldDB" id="A0AAD4PQ70"/>
<keyword evidence="4" id="KW-1185">Reference proteome</keyword>
<dbReference type="Gene3D" id="6.10.140.1460">
    <property type="match status" value="1"/>
</dbReference>
<dbReference type="Pfam" id="PF08336">
    <property type="entry name" value="P4Ha_N"/>
    <property type="match status" value="1"/>
</dbReference>
<feature type="domain" description="Prolyl 4-hydroxylase N-terminal" evidence="1">
    <location>
        <begin position="4"/>
        <end position="106"/>
    </location>
</feature>
<organism evidence="3 4">
    <name type="scientific">Drosophila rubida</name>
    <dbReference type="NCBI Taxonomy" id="30044"/>
    <lineage>
        <taxon>Eukaryota</taxon>
        <taxon>Metazoa</taxon>
        <taxon>Ecdysozoa</taxon>
        <taxon>Arthropoda</taxon>
        <taxon>Hexapoda</taxon>
        <taxon>Insecta</taxon>
        <taxon>Pterygota</taxon>
        <taxon>Neoptera</taxon>
        <taxon>Endopterygota</taxon>
        <taxon>Diptera</taxon>
        <taxon>Brachycera</taxon>
        <taxon>Muscomorpha</taxon>
        <taxon>Ephydroidea</taxon>
        <taxon>Drosophilidae</taxon>
        <taxon>Drosophila</taxon>
    </lineage>
</organism>
<protein>
    <recommendedName>
        <fullName evidence="5">Epsilon-coat protein</fullName>
    </recommendedName>
</protein>
<dbReference type="Proteomes" id="UP001200034">
    <property type="component" value="Unassembled WGS sequence"/>
</dbReference>
<accession>A0AAD4PQ70</accession>
<reference evidence="3" key="1">
    <citation type="journal article" date="2021" name="Mol. Ecol. Resour.">
        <title>Phylogenomic analyses of the genus Drosophila reveals genomic signals of climate adaptation.</title>
        <authorList>
            <person name="Li F."/>
            <person name="Rane R.V."/>
            <person name="Luria V."/>
            <person name="Xiong Z."/>
            <person name="Chen J."/>
            <person name="Li Z."/>
            <person name="Catullo R.A."/>
            <person name="Griffin P.C."/>
            <person name="Schiffer M."/>
            <person name="Pearce S."/>
            <person name="Lee S.F."/>
            <person name="McElroy K."/>
            <person name="Stocker A."/>
            <person name="Shirriffs J."/>
            <person name="Cockerell F."/>
            <person name="Coppin C."/>
            <person name="Sgro C.M."/>
            <person name="Karger A."/>
            <person name="Cain J.W."/>
            <person name="Weber J.A."/>
            <person name="Santpere G."/>
            <person name="Kirschner M.W."/>
            <person name="Hoffmann A.A."/>
            <person name="Oakeshott J.G."/>
            <person name="Zhang G."/>
        </authorList>
    </citation>
    <scope>NUCLEOTIDE SEQUENCE</scope>
    <source>
        <strain evidence="3">BGI-SZ-2011g</strain>
    </source>
</reference>
<evidence type="ECO:0000313" key="3">
    <source>
        <dbReference type="EMBL" id="KAH8381548.1"/>
    </source>
</evidence>
<dbReference type="GO" id="GO:0005783">
    <property type="term" value="C:endoplasmic reticulum"/>
    <property type="evidence" value="ECO:0007669"/>
    <property type="project" value="InterPro"/>
</dbReference>